<evidence type="ECO:0000313" key="5">
    <source>
        <dbReference type="EMBL" id="ACU91497.1"/>
    </source>
</evidence>
<dbReference type="GO" id="GO:0046872">
    <property type="term" value="F:metal ion binding"/>
    <property type="evidence" value="ECO:0007669"/>
    <property type="project" value="UniProtKB-KW"/>
</dbReference>
<keyword evidence="2" id="KW-0106">Calcium</keyword>
<evidence type="ECO:0000313" key="6">
    <source>
        <dbReference type="Proteomes" id="UP000002216"/>
    </source>
</evidence>
<dbReference type="Pfam" id="PF05567">
    <property type="entry name" value="T4P_PilY1"/>
    <property type="match status" value="1"/>
</dbReference>
<feature type="region of interest" description="Disordered" evidence="3">
    <location>
        <begin position="1032"/>
        <end position="1053"/>
    </location>
</feature>
<feature type="domain" description="PilY1 beta-propeller" evidence="4">
    <location>
        <begin position="709"/>
        <end position="1112"/>
    </location>
</feature>
<name>C7LQ15_DESBD</name>
<dbReference type="EMBL" id="CP001629">
    <property type="protein sequence ID" value="ACU91497.1"/>
    <property type="molecule type" value="Genomic_DNA"/>
</dbReference>
<feature type="compositionally biased region" description="Basic and acidic residues" evidence="3">
    <location>
        <begin position="1032"/>
        <end position="1045"/>
    </location>
</feature>
<keyword evidence="6" id="KW-1185">Reference proteome</keyword>
<evidence type="ECO:0000256" key="3">
    <source>
        <dbReference type="SAM" id="MobiDB-lite"/>
    </source>
</evidence>
<keyword evidence="1" id="KW-0479">Metal-binding</keyword>
<proteinExistence type="predicted"/>
<evidence type="ECO:0000256" key="1">
    <source>
        <dbReference type="ARBA" id="ARBA00022723"/>
    </source>
</evidence>
<dbReference type="HOGENOM" id="CLU_001890_4_0_7"/>
<sequence>MKKYYQDFFISNQGSAKMKSSRVPLLIFLFILYFASIALAAQSITAEQFSCNNYAHIPPFLSDAVKPSTTLIVDSSGSMNEHAYQEEAVYWGNDNTRAYTGYNASNEYYGYFEPSANYTYDETADYFKPDTSGKWNGNFMNWVSMHRTDIVRKVLTGGAYNNATNTYLVSKTDGGNSRGMYHVFNATGKNVTPYSEPLGFKQTASDNYITLYKATPPNTTSKIWSIGSEVGKFQLKIYSEKKYGLLHRFGYRMRLALFRYDDDVTKKDISGYEDGGEILNYMTSDSTEIDDIINNIDEIAVNSWTPLAETLYTACGYIRQDNNLSNEIGPRYETDAYNVQSGDSYPSPYYFADIGDEIWCSNQNVILITDGESTQDQNLPEFIKDGFDGANNDNVTYPNEGSAFLDNVAYWAHTTDMRDDLEGNQTVDLYTIFAFGSGSQLLKEAAKWGGFKDNDGNGEPTNSTEYDTSPKDGIPDNYFEAATGAELENALITAFSSILNRVSSGSAASVVSTSRKGAGLLYQAVFWPQRDKTTWTGDVYAYWLDNDGIMHEDNGTSEHVLDPGDAKVTIWYDESDKESKACSGGEVVNGTCTGEEKKLSSVKHVWSASRWLNKMSDSEALIQRSNYNSTSGEDKSLRYIFTWNDDGDGIIDYDNEVVDFIPGNVNSTLCPASVVNWIRGEDNTALRSREINVDRNFDGEPETPETWRMGDIINSSPTVVSAPAENYDLYWNDSTYTEFYKQYKNRRVMVYFGANDGMLHAVNSGFYSEKTGGYYTNIESNGTLSTNGGFELGTEMWAYVPYNLLPHLSCLTNPNYQHQYYVDLKPRVFDAKVFYPDKDHPEGWGTILVCGFNFGGDGQQNLAVGTNYFGSSFVMFDVTNPEVPPVLLGELTFDGTYTLGYSVNQPTLVAVNGTDGERYWYMLFGTGPLETDGQSNQKAQVIVIPMAAIIDAEKGPNIPTSFSLRMDASIAKPSSSDKGILSLSDSDSAMGTGFVSVDYDFDFFIDMMYYGTVVTPNKGDFTGGVHRLKVEAEPDPSKWERKEMTDTGGPMTGAPNVGFKDKNVWVYFGTGKFWDTLDKTDLRTQWMYGIMEPKKTDSSAYNFSTIPPGNLFDVTGIQVLNDGSGLLECDDSLGDCPPSDVTTVEELADYIRDTPNIDGWRRAMNNSTGERVVGQPTLFGGLTNFTTFTPSSDYCTAEGTSKLYALYYRTGTAWKENVFGDGGGKYVPFIVDLGQGMGVSPSLHLGSEEGVRAFVQTSTGSIIEIHQPNLPIPNVKSGRGGWHTLEVD</sequence>
<evidence type="ECO:0000256" key="2">
    <source>
        <dbReference type="ARBA" id="ARBA00022837"/>
    </source>
</evidence>
<accession>C7LQ15</accession>
<feature type="region of interest" description="Disordered" evidence="3">
    <location>
        <begin position="451"/>
        <end position="473"/>
    </location>
</feature>
<organism evidence="5 6">
    <name type="scientific">Desulfomicrobium baculatum (strain DSM 4028 / VKM B-1378 / X)</name>
    <name type="common">Desulfovibrio baculatus</name>
    <dbReference type="NCBI Taxonomy" id="525897"/>
    <lineage>
        <taxon>Bacteria</taxon>
        <taxon>Pseudomonadati</taxon>
        <taxon>Thermodesulfobacteriota</taxon>
        <taxon>Desulfovibrionia</taxon>
        <taxon>Desulfovibrionales</taxon>
        <taxon>Desulfomicrobiaceae</taxon>
        <taxon>Desulfomicrobium</taxon>
    </lineage>
</organism>
<dbReference type="Proteomes" id="UP000002216">
    <property type="component" value="Chromosome"/>
</dbReference>
<protein>
    <submittedName>
        <fullName evidence="5">Tfp pilus assembly protein tip-associated adhesin PilY1-like protein</fullName>
    </submittedName>
</protein>
<dbReference type="STRING" id="525897.Dbac_3425"/>
<dbReference type="eggNOG" id="COG3419">
    <property type="taxonomic scope" value="Bacteria"/>
</dbReference>
<reference evidence="5 6" key="1">
    <citation type="journal article" date="2009" name="Stand. Genomic Sci.">
        <title>Complete genome sequence of Desulfomicrobium baculatum type strain (X).</title>
        <authorList>
            <person name="Copeland A."/>
            <person name="Spring S."/>
            <person name="Goker M."/>
            <person name="Schneider S."/>
            <person name="Lapidus A."/>
            <person name="Del Rio T.G."/>
            <person name="Tice H."/>
            <person name="Cheng J.F."/>
            <person name="Chen F."/>
            <person name="Nolan M."/>
            <person name="Bruce D."/>
            <person name="Goodwin L."/>
            <person name="Pitluck S."/>
            <person name="Ivanova N."/>
            <person name="Mavrommatis K."/>
            <person name="Ovchinnikova G."/>
            <person name="Pati A."/>
            <person name="Chen A."/>
            <person name="Palaniappan K."/>
            <person name="Land M."/>
            <person name="Hauser L."/>
            <person name="Chang Y.J."/>
            <person name="Jeffries C.C."/>
            <person name="Meincke L."/>
            <person name="Sims D."/>
            <person name="Brettin T."/>
            <person name="Detter J.C."/>
            <person name="Han C."/>
            <person name="Chain P."/>
            <person name="Bristow J."/>
            <person name="Eisen J.A."/>
            <person name="Markowitz V."/>
            <person name="Hugenholtz P."/>
            <person name="Kyrpides N.C."/>
            <person name="Klenk H.P."/>
            <person name="Lucas S."/>
        </authorList>
    </citation>
    <scope>NUCLEOTIDE SEQUENCE [LARGE SCALE GENOMIC DNA]</scope>
    <source>
        <strain evidence="6">DSM 4028 / VKM B-1378 / X</strain>
    </source>
</reference>
<gene>
    <name evidence="5" type="ordered locus">Dbac_3425</name>
</gene>
<dbReference type="KEGG" id="dba:Dbac_3425"/>
<dbReference type="InterPro" id="IPR008707">
    <property type="entry name" value="B-propeller_PilY1"/>
</dbReference>
<evidence type="ECO:0000259" key="4">
    <source>
        <dbReference type="Pfam" id="PF05567"/>
    </source>
</evidence>